<gene>
    <name evidence="3" type="primary">LOC111112998</name>
</gene>
<dbReference type="GeneID" id="111112998"/>
<dbReference type="OrthoDB" id="6207007at2759"/>
<reference evidence="3" key="1">
    <citation type="submission" date="2025-08" db="UniProtKB">
        <authorList>
            <consortium name="RefSeq"/>
        </authorList>
    </citation>
    <scope>IDENTIFICATION</scope>
    <source>
        <tissue evidence="3">Whole sample</tissue>
    </source>
</reference>
<keyword evidence="1" id="KW-0812">Transmembrane</keyword>
<dbReference type="RefSeq" id="XP_022306620.1">
    <property type="nucleotide sequence ID" value="XM_022450912.1"/>
</dbReference>
<dbReference type="KEGG" id="cvn:111112998"/>
<feature type="transmembrane region" description="Helical" evidence="1">
    <location>
        <begin position="270"/>
        <end position="296"/>
    </location>
</feature>
<protein>
    <submittedName>
        <fullName evidence="3">Uncharacterized protein LOC111112998</fullName>
    </submittedName>
</protein>
<keyword evidence="1" id="KW-0472">Membrane</keyword>
<name>A0A8B8BTJ1_CRAVI</name>
<keyword evidence="1" id="KW-1133">Transmembrane helix</keyword>
<accession>A0A8B8BTJ1</accession>
<dbReference type="Proteomes" id="UP000694844">
    <property type="component" value="Chromosome 9"/>
</dbReference>
<evidence type="ECO:0000313" key="2">
    <source>
        <dbReference type="Proteomes" id="UP000694844"/>
    </source>
</evidence>
<evidence type="ECO:0000256" key="1">
    <source>
        <dbReference type="SAM" id="Phobius"/>
    </source>
</evidence>
<proteinExistence type="predicted"/>
<keyword evidence="2" id="KW-1185">Reference proteome</keyword>
<organism evidence="2 3">
    <name type="scientific">Crassostrea virginica</name>
    <name type="common">Eastern oyster</name>
    <dbReference type="NCBI Taxonomy" id="6565"/>
    <lineage>
        <taxon>Eukaryota</taxon>
        <taxon>Metazoa</taxon>
        <taxon>Spiralia</taxon>
        <taxon>Lophotrochozoa</taxon>
        <taxon>Mollusca</taxon>
        <taxon>Bivalvia</taxon>
        <taxon>Autobranchia</taxon>
        <taxon>Pteriomorphia</taxon>
        <taxon>Ostreida</taxon>
        <taxon>Ostreoidea</taxon>
        <taxon>Ostreidae</taxon>
        <taxon>Crassostrea</taxon>
    </lineage>
</organism>
<sequence length="306" mass="34741">MFSYHSKRRTLVKFKVGDVLKIQCKGGIENTDLLSRENFRWCKCVTSYSEREKCQIISFQEIPVSSITSQSKDGCTLIKNSETFYHVSNEDVNLNIKCELGYKGYDKKCGFGRSNGTLSILTTAEIEPKWKLSPILIHDEGNILDSRKITLEGWGKTFTLLATASVQTSNETKVERMQWCVKKENDTSWKRVKLQEDVIHAMENSSETITLFSKITYHVTVQDRSIDFLVELSPSSTCKSGIYFTNISLLIKEKGTSTVVNKANDTVNGYAWRSFSVVVIILLVAMLSSIALLLIFTHRRGHMTFL</sequence>
<dbReference type="AlphaFoldDB" id="A0A8B8BTJ1"/>
<evidence type="ECO:0000313" key="3">
    <source>
        <dbReference type="RefSeq" id="XP_022306620.1"/>
    </source>
</evidence>